<keyword evidence="1" id="KW-0175">Coiled coil</keyword>
<feature type="region of interest" description="Disordered" evidence="2">
    <location>
        <begin position="171"/>
        <end position="197"/>
    </location>
</feature>
<feature type="coiled-coil region" evidence="1">
    <location>
        <begin position="284"/>
        <end position="315"/>
    </location>
</feature>
<dbReference type="RefSeq" id="XP_005828914.1">
    <property type="nucleotide sequence ID" value="XM_005828857.1"/>
</dbReference>
<feature type="region of interest" description="Disordered" evidence="2">
    <location>
        <begin position="118"/>
        <end position="142"/>
    </location>
</feature>
<gene>
    <name evidence="3" type="ORF">GUITHDRAFT_112070</name>
</gene>
<evidence type="ECO:0000313" key="4">
    <source>
        <dbReference type="EnsemblProtists" id="EKX41934"/>
    </source>
</evidence>
<protein>
    <submittedName>
        <fullName evidence="3 4">Uncharacterized protein</fullName>
    </submittedName>
</protein>
<feature type="region of interest" description="Disordered" evidence="2">
    <location>
        <begin position="410"/>
        <end position="429"/>
    </location>
</feature>
<dbReference type="HOGENOM" id="CLU_505751_0_0_1"/>
<evidence type="ECO:0000313" key="3">
    <source>
        <dbReference type="EMBL" id="EKX41934.1"/>
    </source>
</evidence>
<proteinExistence type="predicted"/>
<organism evidence="3">
    <name type="scientific">Guillardia theta (strain CCMP2712)</name>
    <name type="common">Cryptophyte</name>
    <dbReference type="NCBI Taxonomy" id="905079"/>
    <lineage>
        <taxon>Eukaryota</taxon>
        <taxon>Cryptophyceae</taxon>
        <taxon>Pyrenomonadales</taxon>
        <taxon>Geminigeraceae</taxon>
        <taxon>Guillardia</taxon>
    </lineage>
</organism>
<sequence>MPIGAFTAAEGGPGPSSYSRYEAAKKLRRPQGQRHGGGWRMRWMGMSQQRALRSHVGWYDEHEKIANSDLEVLDYERRVAWYDRATRKEIEENLKHKTNVHEIGKLLGWPFREGGYTPKRRPKDLDIPDSGAGGASTSKLDPEEPKLLERRLIYIFDDAIKATYGTLSSTSSRQSSRLLKRNNAPMQSFGQSFDRRKGKSQGVAFEYGRTQFANVDVRDPTVVRRNEQALAQRAGEAKPLQDRISAKSELMKKLAKEKDNTQSFLQESGKSMDKSKLRAKLDLINKLDLRLGKEAEELQQLQKDYELQKRTLGKNKPKARPTVFQEMIADLGKTWTEMMKKLTEDAEDAHKEGEDGKPEESELYFDEHLRDPVTGKYIQKVLQRKNRDFVLRAVQKNKAIADVLMARSDGKSKYRRPNPEERVQERASREKHQRVVDSFLARAIEQNVWDKVDERGRVKLVDKTKELENWSVATMQHHENVVASGNLAAQGPCSVLGSTAFNSCPPKMITLPKDRNGHQYLNFKTFEVDMSSTGNPDCV</sequence>
<dbReference type="Proteomes" id="UP000011087">
    <property type="component" value="Unassembled WGS sequence"/>
</dbReference>
<dbReference type="EnsemblProtists" id="EKX41934">
    <property type="protein sequence ID" value="EKX41934"/>
    <property type="gene ID" value="GUITHDRAFT_112070"/>
</dbReference>
<name>L1J1B4_GUITC</name>
<accession>L1J1B4</accession>
<evidence type="ECO:0000256" key="2">
    <source>
        <dbReference type="SAM" id="MobiDB-lite"/>
    </source>
</evidence>
<keyword evidence="5" id="KW-1185">Reference proteome</keyword>
<dbReference type="KEGG" id="gtt:GUITHDRAFT_112070"/>
<reference evidence="5" key="2">
    <citation type="submission" date="2012-11" db="EMBL/GenBank/DDBJ databases">
        <authorList>
            <person name="Kuo A."/>
            <person name="Curtis B.A."/>
            <person name="Tanifuji G."/>
            <person name="Burki F."/>
            <person name="Gruber A."/>
            <person name="Irimia M."/>
            <person name="Maruyama S."/>
            <person name="Arias M.C."/>
            <person name="Ball S.G."/>
            <person name="Gile G.H."/>
            <person name="Hirakawa Y."/>
            <person name="Hopkins J.F."/>
            <person name="Rensing S.A."/>
            <person name="Schmutz J."/>
            <person name="Symeonidi A."/>
            <person name="Elias M."/>
            <person name="Eveleigh R.J."/>
            <person name="Herman E.K."/>
            <person name="Klute M.J."/>
            <person name="Nakayama T."/>
            <person name="Obornik M."/>
            <person name="Reyes-Prieto A."/>
            <person name="Armbrust E.V."/>
            <person name="Aves S.J."/>
            <person name="Beiko R.G."/>
            <person name="Coutinho P."/>
            <person name="Dacks J.B."/>
            <person name="Durnford D.G."/>
            <person name="Fast N.M."/>
            <person name="Green B.R."/>
            <person name="Grisdale C."/>
            <person name="Hempe F."/>
            <person name="Henrissat B."/>
            <person name="Hoppner M.P."/>
            <person name="Ishida K.-I."/>
            <person name="Kim E."/>
            <person name="Koreny L."/>
            <person name="Kroth P.G."/>
            <person name="Liu Y."/>
            <person name="Malik S.-B."/>
            <person name="Maier U.G."/>
            <person name="McRose D."/>
            <person name="Mock T."/>
            <person name="Neilson J.A."/>
            <person name="Onodera N.T."/>
            <person name="Poole A.M."/>
            <person name="Pritham E.J."/>
            <person name="Richards T.A."/>
            <person name="Rocap G."/>
            <person name="Roy S.W."/>
            <person name="Sarai C."/>
            <person name="Schaack S."/>
            <person name="Shirato S."/>
            <person name="Slamovits C.H."/>
            <person name="Spencer D.F."/>
            <person name="Suzuki S."/>
            <person name="Worden A.Z."/>
            <person name="Zauner S."/>
            <person name="Barry K."/>
            <person name="Bell C."/>
            <person name="Bharti A.K."/>
            <person name="Crow J.A."/>
            <person name="Grimwood J."/>
            <person name="Kramer R."/>
            <person name="Lindquist E."/>
            <person name="Lucas S."/>
            <person name="Salamov A."/>
            <person name="McFadden G.I."/>
            <person name="Lane C.E."/>
            <person name="Keeling P.J."/>
            <person name="Gray M.W."/>
            <person name="Grigoriev I.V."/>
            <person name="Archibald J.M."/>
        </authorList>
    </citation>
    <scope>NUCLEOTIDE SEQUENCE</scope>
    <source>
        <strain evidence="5">CCMP2712</strain>
    </source>
</reference>
<evidence type="ECO:0000313" key="5">
    <source>
        <dbReference type="Proteomes" id="UP000011087"/>
    </source>
</evidence>
<dbReference type="AlphaFoldDB" id="L1J1B4"/>
<evidence type="ECO:0000256" key="1">
    <source>
        <dbReference type="SAM" id="Coils"/>
    </source>
</evidence>
<dbReference type="GeneID" id="17298616"/>
<reference evidence="3 5" key="1">
    <citation type="journal article" date="2012" name="Nature">
        <title>Algal genomes reveal evolutionary mosaicism and the fate of nucleomorphs.</title>
        <authorList>
            <consortium name="DOE Joint Genome Institute"/>
            <person name="Curtis B.A."/>
            <person name="Tanifuji G."/>
            <person name="Burki F."/>
            <person name="Gruber A."/>
            <person name="Irimia M."/>
            <person name="Maruyama S."/>
            <person name="Arias M.C."/>
            <person name="Ball S.G."/>
            <person name="Gile G.H."/>
            <person name="Hirakawa Y."/>
            <person name="Hopkins J.F."/>
            <person name="Kuo A."/>
            <person name="Rensing S.A."/>
            <person name="Schmutz J."/>
            <person name="Symeonidi A."/>
            <person name="Elias M."/>
            <person name="Eveleigh R.J."/>
            <person name="Herman E.K."/>
            <person name="Klute M.J."/>
            <person name="Nakayama T."/>
            <person name="Obornik M."/>
            <person name="Reyes-Prieto A."/>
            <person name="Armbrust E.V."/>
            <person name="Aves S.J."/>
            <person name="Beiko R.G."/>
            <person name="Coutinho P."/>
            <person name="Dacks J.B."/>
            <person name="Durnford D.G."/>
            <person name="Fast N.M."/>
            <person name="Green B.R."/>
            <person name="Grisdale C.J."/>
            <person name="Hempel F."/>
            <person name="Henrissat B."/>
            <person name="Hoppner M.P."/>
            <person name="Ishida K."/>
            <person name="Kim E."/>
            <person name="Koreny L."/>
            <person name="Kroth P.G."/>
            <person name="Liu Y."/>
            <person name="Malik S.B."/>
            <person name="Maier U.G."/>
            <person name="McRose D."/>
            <person name="Mock T."/>
            <person name="Neilson J.A."/>
            <person name="Onodera N.T."/>
            <person name="Poole A.M."/>
            <person name="Pritham E.J."/>
            <person name="Richards T.A."/>
            <person name="Rocap G."/>
            <person name="Roy S.W."/>
            <person name="Sarai C."/>
            <person name="Schaack S."/>
            <person name="Shirato S."/>
            <person name="Slamovits C.H."/>
            <person name="Spencer D.F."/>
            <person name="Suzuki S."/>
            <person name="Worden A.Z."/>
            <person name="Zauner S."/>
            <person name="Barry K."/>
            <person name="Bell C."/>
            <person name="Bharti A.K."/>
            <person name="Crow J.A."/>
            <person name="Grimwood J."/>
            <person name="Kramer R."/>
            <person name="Lindquist E."/>
            <person name="Lucas S."/>
            <person name="Salamov A."/>
            <person name="McFadden G.I."/>
            <person name="Lane C.E."/>
            <person name="Keeling P.J."/>
            <person name="Gray M.W."/>
            <person name="Grigoriev I.V."/>
            <person name="Archibald J.M."/>
        </authorList>
    </citation>
    <scope>NUCLEOTIDE SEQUENCE</scope>
    <source>
        <strain evidence="3 5">CCMP2712</strain>
    </source>
</reference>
<dbReference type="EMBL" id="JH993020">
    <property type="protein sequence ID" value="EKX41934.1"/>
    <property type="molecule type" value="Genomic_DNA"/>
</dbReference>
<dbReference type="PaxDb" id="55529-EKX41934"/>
<reference evidence="4" key="3">
    <citation type="submission" date="2016-03" db="UniProtKB">
        <authorList>
            <consortium name="EnsemblProtists"/>
        </authorList>
    </citation>
    <scope>IDENTIFICATION</scope>
</reference>